<dbReference type="EnsemblPlants" id="TuG1812G0400002231.01.T01">
    <property type="protein sequence ID" value="TuG1812G0400002231.01.T01.cds338219"/>
    <property type="gene ID" value="TuG1812G0400002231.01"/>
</dbReference>
<protein>
    <submittedName>
        <fullName evidence="1">Uncharacterized protein</fullName>
    </submittedName>
</protein>
<proteinExistence type="predicted"/>
<name>A0A8R7U914_TRIUA</name>
<sequence>MRWLLGHGTHKMRHVAYAGWLLTAAALIVSSLVMIAQSFGVPATMLSIFTAYSSGSILKHQPPFAPCAVGSGSSRAKDVSNYVSTKSFHISS</sequence>
<evidence type="ECO:0000313" key="2">
    <source>
        <dbReference type="Proteomes" id="UP000015106"/>
    </source>
</evidence>
<reference evidence="1" key="2">
    <citation type="submission" date="2018-03" db="EMBL/GenBank/DDBJ databases">
        <title>The Triticum urartu genome reveals the dynamic nature of wheat genome evolution.</title>
        <authorList>
            <person name="Ling H."/>
            <person name="Ma B."/>
            <person name="Shi X."/>
            <person name="Liu H."/>
            <person name="Dong L."/>
            <person name="Sun H."/>
            <person name="Cao Y."/>
            <person name="Gao Q."/>
            <person name="Zheng S."/>
            <person name="Li Y."/>
            <person name="Yu Y."/>
            <person name="Du H."/>
            <person name="Qi M."/>
            <person name="Li Y."/>
            <person name="Yu H."/>
            <person name="Cui Y."/>
            <person name="Wang N."/>
            <person name="Chen C."/>
            <person name="Wu H."/>
            <person name="Zhao Y."/>
            <person name="Zhang J."/>
            <person name="Li Y."/>
            <person name="Zhou W."/>
            <person name="Zhang B."/>
            <person name="Hu W."/>
            <person name="Eijk M."/>
            <person name="Tang J."/>
            <person name="Witsenboer H."/>
            <person name="Zhao S."/>
            <person name="Li Z."/>
            <person name="Zhang A."/>
            <person name="Wang D."/>
            <person name="Liang C."/>
        </authorList>
    </citation>
    <scope>NUCLEOTIDE SEQUENCE [LARGE SCALE GENOMIC DNA]</scope>
    <source>
        <strain evidence="1">cv. G1812</strain>
    </source>
</reference>
<accession>A0A8R7U914</accession>
<reference evidence="1" key="3">
    <citation type="submission" date="2022-06" db="UniProtKB">
        <authorList>
            <consortium name="EnsemblPlants"/>
        </authorList>
    </citation>
    <scope>IDENTIFICATION</scope>
</reference>
<evidence type="ECO:0000313" key="1">
    <source>
        <dbReference type="EnsemblPlants" id="TuG1812G0400002231.01.T01.cds338219"/>
    </source>
</evidence>
<dbReference type="AlphaFoldDB" id="A0A8R7U914"/>
<keyword evidence="2" id="KW-1185">Reference proteome</keyword>
<organism evidence="1 2">
    <name type="scientific">Triticum urartu</name>
    <name type="common">Red wild einkorn</name>
    <name type="synonym">Crithodium urartu</name>
    <dbReference type="NCBI Taxonomy" id="4572"/>
    <lineage>
        <taxon>Eukaryota</taxon>
        <taxon>Viridiplantae</taxon>
        <taxon>Streptophyta</taxon>
        <taxon>Embryophyta</taxon>
        <taxon>Tracheophyta</taxon>
        <taxon>Spermatophyta</taxon>
        <taxon>Magnoliopsida</taxon>
        <taxon>Liliopsida</taxon>
        <taxon>Poales</taxon>
        <taxon>Poaceae</taxon>
        <taxon>BOP clade</taxon>
        <taxon>Pooideae</taxon>
        <taxon>Triticodae</taxon>
        <taxon>Triticeae</taxon>
        <taxon>Triticinae</taxon>
        <taxon>Triticum</taxon>
    </lineage>
</organism>
<dbReference type="Gramene" id="TuG1812G0400002231.01.T01">
    <property type="protein sequence ID" value="TuG1812G0400002231.01.T01.cds338219"/>
    <property type="gene ID" value="TuG1812G0400002231.01"/>
</dbReference>
<reference evidence="2" key="1">
    <citation type="journal article" date="2013" name="Nature">
        <title>Draft genome of the wheat A-genome progenitor Triticum urartu.</title>
        <authorList>
            <person name="Ling H.Q."/>
            <person name="Zhao S."/>
            <person name="Liu D."/>
            <person name="Wang J."/>
            <person name="Sun H."/>
            <person name="Zhang C."/>
            <person name="Fan H."/>
            <person name="Li D."/>
            <person name="Dong L."/>
            <person name="Tao Y."/>
            <person name="Gao C."/>
            <person name="Wu H."/>
            <person name="Li Y."/>
            <person name="Cui Y."/>
            <person name="Guo X."/>
            <person name="Zheng S."/>
            <person name="Wang B."/>
            <person name="Yu K."/>
            <person name="Liang Q."/>
            <person name="Yang W."/>
            <person name="Lou X."/>
            <person name="Chen J."/>
            <person name="Feng M."/>
            <person name="Jian J."/>
            <person name="Zhang X."/>
            <person name="Luo G."/>
            <person name="Jiang Y."/>
            <person name="Liu J."/>
            <person name="Wang Z."/>
            <person name="Sha Y."/>
            <person name="Zhang B."/>
            <person name="Wu H."/>
            <person name="Tang D."/>
            <person name="Shen Q."/>
            <person name="Xue P."/>
            <person name="Zou S."/>
            <person name="Wang X."/>
            <person name="Liu X."/>
            <person name="Wang F."/>
            <person name="Yang Y."/>
            <person name="An X."/>
            <person name="Dong Z."/>
            <person name="Zhang K."/>
            <person name="Zhang X."/>
            <person name="Luo M.C."/>
            <person name="Dvorak J."/>
            <person name="Tong Y."/>
            <person name="Wang J."/>
            <person name="Yang H."/>
            <person name="Li Z."/>
            <person name="Wang D."/>
            <person name="Zhang A."/>
            <person name="Wang J."/>
        </authorList>
    </citation>
    <scope>NUCLEOTIDE SEQUENCE</scope>
    <source>
        <strain evidence="2">cv. G1812</strain>
    </source>
</reference>
<dbReference type="Proteomes" id="UP000015106">
    <property type="component" value="Chromosome 4"/>
</dbReference>